<evidence type="ECO:0000313" key="3">
    <source>
        <dbReference type="Proteomes" id="UP000036867"/>
    </source>
</evidence>
<keyword evidence="1" id="KW-1133">Transmembrane helix</keyword>
<gene>
    <name evidence="2" type="ORF">AMD00_00505</name>
</gene>
<comment type="caution">
    <text evidence="2">The sequence shown here is derived from an EMBL/GenBank/DDBJ whole genome shotgun (WGS) entry which is preliminary data.</text>
</comment>
<organism evidence="2 3">
    <name type="scientific">Viridibacillus arvi</name>
    <dbReference type="NCBI Taxonomy" id="263475"/>
    <lineage>
        <taxon>Bacteria</taxon>
        <taxon>Bacillati</taxon>
        <taxon>Bacillota</taxon>
        <taxon>Bacilli</taxon>
        <taxon>Bacillales</taxon>
        <taxon>Caryophanaceae</taxon>
        <taxon>Viridibacillus</taxon>
    </lineage>
</organism>
<dbReference type="AlphaFoldDB" id="A0A0M0LIZ2"/>
<name>A0A0M0LIZ2_9BACL</name>
<dbReference type="RefSeq" id="WP_053415150.1">
    <property type="nucleotide sequence ID" value="NZ_LILB01000001.1"/>
</dbReference>
<dbReference type="STRING" id="263475.AMD00_00505"/>
<sequence length="485" mass="55291">MKTEWKSILDQIVPKHVTLSKEKQQTILEQAEARLEQKKKPKRKWQPVLVGVALAVIGCLFAVIFLNEQVIRQEKNADVMYEKAILPYEYPNLIDAQYDYSTHSLITLSSNRKKVLKYDLNMHFEEDLIKSTAVPIQDITFNEQWLVYATVSSIYVQNRNSNETYKLNQQFVGDLQISSNRISFLDASSDKVNFRMVNLDTKQITKIPIKLESSNSHSVLNDQYFITANKIKDHQAIYIYDIGNQEVKVFNVEADLVQRLSYANDSVFFIGDDVLQQMNLSTGKISPIQTNDFSDFGIYQNHIALTEGDTVKLYTLADSSLTDTHAFDNIPDRLVVPRFSPEGVLVVNAEDEDHSIYTLDVNANKIHYVGESKNWKATFEYTSSEHWGEGTGKIDYKNNDKSKLTVHYKGDLKELALSKKIHISYAVAGGGSSLNQELNESIVQREYTLTSASIGGLLIREEKVIPVTVKWGNQKEIIELKLKQK</sequence>
<keyword evidence="1" id="KW-0472">Membrane</keyword>
<dbReference type="Proteomes" id="UP000036867">
    <property type="component" value="Unassembled WGS sequence"/>
</dbReference>
<evidence type="ECO:0000313" key="2">
    <source>
        <dbReference type="EMBL" id="KOO51035.1"/>
    </source>
</evidence>
<feature type="transmembrane region" description="Helical" evidence="1">
    <location>
        <begin position="48"/>
        <end position="66"/>
    </location>
</feature>
<evidence type="ECO:0000256" key="1">
    <source>
        <dbReference type="SAM" id="Phobius"/>
    </source>
</evidence>
<accession>A0A0M0LIZ2</accession>
<dbReference type="Gene3D" id="2.130.10.10">
    <property type="entry name" value="YVTN repeat-like/Quinoprotein amine dehydrogenase"/>
    <property type="match status" value="1"/>
</dbReference>
<dbReference type="OrthoDB" id="2454668at2"/>
<reference evidence="3" key="1">
    <citation type="submission" date="2015-08" db="EMBL/GenBank/DDBJ databases">
        <title>Fjat-10028 dsm 16317.</title>
        <authorList>
            <person name="Liu B."/>
            <person name="Wang J."/>
            <person name="Zhu Y."/>
            <person name="Liu G."/>
            <person name="Chen Q."/>
            <person name="Chen Z."/>
            <person name="Lan J."/>
            <person name="Che J."/>
            <person name="Ge C."/>
            <person name="Shi H."/>
            <person name="Pan Z."/>
            <person name="Liu X."/>
        </authorList>
    </citation>
    <scope>NUCLEOTIDE SEQUENCE [LARGE SCALE GENOMIC DNA]</scope>
    <source>
        <strain evidence="3">DSM 16317</strain>
    </source>
</reference>
<dbReference type="SUPFAM" id="SSF82171">
    <property type="entry name" value="DPP6 N-terminal domain-like"/>
    <property type="match status" value="1"/>
</dbReference>
<dbReference type="GeneID" id="301134604"/>
<dbReference type="InterPro" id="IPR015943">
    <property type="entry name" value="WD40/YVTN_repeat-like_dom_sf"/>
</dbReference>
<protein>
    <submittedName>
        <fullName evidence="2">Uncharacterized protein</fullName>
    </submittedName>
</protein>
<keyword evidence="3" id="KW-1185">Reference proteome</keyword>
<dbReference type="EMBL" id="LILB01000001">
    <property type="protein sequence ID" value="KOO51035.1"/>
    <property type="molecule type" value="Genomic_DNA"/>
</dbReference>
<proteinExistence type="predicted"/>
<keyword evidence="1" id="KW-0812">Transmembrane</keyword>